<dbReference type="AlphaFoldDB" id="A0A8S1XT02"/>
<protein>
    <submittedName>
        <fullName evidence="1">Uncharacterized protein</fullName>
    </submittedName>
</protein>
<keyword evidence="2" id="KW-1185">Reference proteome</keyword>
<accession>A0A8S1XT02</accession>
<reference evidence="1" key="1">
    <citation type="submission" date="2021-01" db="EMBL/GenBank/DDBJ databases">
        <authorList>
            <consortium name="Genoscope - CEA"/>
            <person name="William W."/>
        </authorList>
    </citation>
    <scope>NUCLEOTIDE SEQUENCE</scope>
</reference>
<dbReference type="EMBL" id="CAJJDO010000136">
    <property type="protein sequence ID" value="CAD8204247.1"/>
    <property type="molecule type" value="Genomic_DNA"/>
</dbReference>
<evidence type="ECO:0000313" key="2">
    <source>
        <dbReference type="Proteomes" id="UP000689195"/>
    </source>
</evidence>
<sequence length="408" mass="48160">MFKKKQSPKTNGCHQLFTYKRTTQINTIQQTYNYNTNNQPQQAIFISNLMQKPPYNQIIYKKQIVCKQQTHWKPLQQTIQEKNCNYQYFCKYNQIKSSNNVIPYEETTKNVKPNYQNIKNVVPNDQNAQDLITNDGNAKDLITNDGNAKDLITNDENAKDLITNDENAKDLITNDETINQKISNDFNNMTISNQSFNTSTFSSEEFCEETIPLSLIIGQAGNGKTQIMRKIFDEDVRIQLFKPILQEQLRYYFVDTSSFDFDSDYDSREEQIENYKNLLREYPNRVRSILIVVNFERTDLMKKKVININKYFSKFKNLFTLVITKFNLSEDIQRDKEQLKQSFKFLQAQNIIFVGDDTKKQKLLKDLRAKSLPRLEDGYEFNSVDTLFEEEDEEELKKLQNDLLKKFN</sequence>
<evidence type="ECO:0000313" key="1">
    <source>
        <dbReference type="EMBL" id="CAD8204247.1"/>
    </source>
</evidence>
<organism evidence="1 2">
    <name type="scientific">Paramecium pentaurelia</name>
    <dbReference type="NCBI Taxonomy" id="43138"/>
    <lineage>
        <taxon>Eukaryota</taxon>
        <taxon>Sar</taxon>
        <taxon>Alveolata</taxon>
        <taxon>Ciliophora</taxon>
        <taxon>Intramacronucleata</taxon>
        <taxon>Oligohymenophorea</taxon>
        <taxon>Peniculida</taxon>
        <taxon>Parameciidae</taxon>
        <taxon>Paramecium</taxon>
    </lineage>
</organism>
<name>A0A8S1XT02_9CILI</name>
<proteinExistence type="predicted"/>
<dbReference type="Proteomes" id="UP000689195">
    <property type="component" value="Unassembled WGS sequence"/>
</dbReference>
<dbReference type="OrthoDB" id="317431at2759"/>
<gene>
    <name evidence="1" type="ORF">PPENT_87.1.T1360111</name>
</gene>
<dbReference type="CDD" id="cd00882">
    <property type="entry name" value="Ras_like_GTPase"/>
    <property type="match status" value="1"/>
</dbReference>
<comment type="caution">
    <text evidence="1">The sequence shown here is derived from an EMBL/GenBank/DDBJ whole genome shotgun (WGS) entry which is preliminary data.</text>
</comment>